<dbReference type="RefSeq" id="WP_036872167.1">
    <property type="nucleotide sequence ID" value="NZ_JRNN01000035.1"/>
</dbReference>
<dbReference type="Pfam" id="PF09411">
    <property type="entry name" value="PagL"/>
    <property type="match status" value="1"/>
</dbReference>
<feature type="chain" id="PRO_5001923040" evidence="1">
    <location>
        <begin position="20"/>
        <end position="415"/>
    </location>
</feature>
<dbReference type="Proteomes" id="UP000029556">
    <property type="component" value="Unassembled WGS sequence"/>
</dbReference>
<keyword evidence="1" id="KW-0732">Signal</keyword>
<dbReference type="Gene3D" id="2.40.160.20">
    <property type="match status" value="1"/>
</dbReference>
<evidence type="ECO:0000256" key="1">
    <source>
        <dbReference type="SAM" id="SignalP"/>
    </source>
</evidence>
<organism evidence="2 3">
    <name type="scientific">Hoylesella buccalis DNF00853</name>
    <dbReference type="NCBI Taxonomy" id="1401074"/>
    <lineage>
        <taxon>Bacteria</taxon>
        <taxon>Pseudomonadati</taxon>
        <taxon>Bacteroidota</taxon>
        <taxon>Bacteroidia</taxon>
        <taxon>Bacteroidales</taxon>
        <taxon>Prevotellaceae</taxon>
        <taxon>Hoylesella</taxon>
    </lineage>
</organism>
<evidence type="ECO:0000313" key="3">
    <source>
        <dbReference type="Proteomes" id="UP000029556"/>
    </source>
</evidence>
<dbReference type="EMBL" id="JRNN01000035">
    <property type="protein sequence ID" value="KGF35811.1"/>
    <property type="molecule type" value="Genomic_DNA"/>
</dbReference>
<evidence type="ECO:0000313" key="2">
    <source>
        <dbReference type="EMBL" id="KGF35811.1"/>
    </source>
</evidence>
<comment type="caution">
    <text evidence="2">The sequence shown here is derived from an EMBL/GenBank/DDBJ whole genome shotgun (WGS) entry which is preliminary data.</text>
</comment>
<gene>
    <name evidence="2" type="ORF">HMPREF2137_03730</name>
</gene>
<reference evidence="2 3" key="1">
    <citation type="submission" date="2014-07" db="EMBL/GenBank/DDBJ databases">
        <authorList>
            <person name="McCorrison J."/>
            <person name="Sanka R."/>
            <person name="Torralba M."/>
            <person name="Gillis M."/>
            <person name="Haft D.H."/>
            <person name="Methe B."/>
            <person name="Sutton G."/>
            <person name="Nelson K.E."/>
        </authorList>
    </citation>
    <scope>NUCLEOTIDE SEQUENCE [LARGE SCALE GENOMIC DNA]</scope>
    <source>
        <strain evidence="2 3">DNF00853</strain>
    </source>
</reference>
<dbReference type="AlphaFoldDB" id="A0A095ZN84"/>
<feature type="signal peptide" evidence="1">
    <location>
        <begin position="1"/>
        <end position="19"/>
    </location>
</feature>
<sequence length="415" mass="47339">MRVLPLILGLLLMSTDVCAGQADSLHHYNYSLQVMPGRLVALDQYAERWIKKTPNLSLAAEIGRVALPNDSDAFASDFGYPSLTLGLRYTLNNQVSLHRDPDPAWGQAKEVDYNSRLGNTVSLYSKFYRPFFRHLRWETAYSFSFGVGYSHLKYNKQNDIDNELIGTNWLIYFGAGVHATYHLNNQWGIRGAIEFVHHSNGALYRPNKGSNAVGTSLGVLYEPYYKQLINTAHPRFYQPFQRYWYLNFAAGVGAKTMLEDWLTTQFRTDPTHPDYRTEHFKVYAAYSLQADVMCRYARRWASGVGIDWFYGTYASHIADLDAQQGNAAKHSPWSLGIAAKHEVFYHRLSLGLSFGWYLHRQMGYNALFNESKYYERIGLHYAFPVLGGLKAGINVKAHKTKADLTELVVAIPVRL</sequence>
<dbReference type="OrthoDB" id="627554at2"/>
<proteinExistence type="predicted"/>
<dbReference type="InterPro" id="IPR018550">
    <property type="entry name" value="Lipid-A_deacylase-rel"/>
</dbReference>
<accession>A0A095ZN84</accession>
<protein>
    <submittedName>
        <fullName evidence="2">Lipid A 3-O-deacylase</fullName>
    </submittedName>
</protein>
<name>A0A095ZN84_9BACT</name>